<sequence>MRVADVRSLPAPLQLYRQEVQQRFVQGSPPPVQLDTTALASSPIRERNAAAAQDLLNGVKPAGASAASVKLMLTPAYSRNQVQIVDEPGLRIRVELGPMMWNQISRGDSLGHFVDTFA</sequence>
<proteinExistence type="predicted"/>
<accession>A0A4R6QGD9</accession>
<keyword evidence="2" id="KW-1185">Reference proteome</keyword>
<gene>
    <name evidence="1" type="ORF">DES47_11230</name>
</gene>
<dbReference type="OrthoDB" id="9154824at2"/>
<dbReference type="AlphaFoldDB" id="A0A4R6QGD9"/>
<comment type="caution">
    <text evidence="1">The sequence shown here is derived from an EMBL/GenBank/DDBJ whole genome shotgun (WGS) entry which is preliminary data.</text>
</comment>
<dbReference type="InParanoid" id="A0A4R6QGD9"/>
<evidence type="ECO:0000313" key="2">
    <source>
        <dbReference type="Proteomes" id="UP000295361"/>
    </source>
</evidence>
<name>A0A4R6QGD9_9BURK</name>
<evidence type="ECO:0000313" key="1">
    <source>
        <dbReference type="EMBL" id="TDP61481.1"/>
    </source>
</evidence>
<dbReference type="Proteomes" id="UP000295361">
    <property type="component" value="Unassembled WGS sequence"/>
</dbReference>
<reference evidence="1 2" key="1">
    <citation type="submission" date="2019-03" db="EMBL/GenBank/DDBJ databases">
        <title>Genomic Encyclopedia of Type Strains, Phase IV (KMG-IV): sequencing the most valuable type-strain genomes for metagenomic binning, comparative biology and taxonomic classification.</title>
        <authorList>
            <person name="Goeker M."/>
        </authorList>
    </citation>
    <scope>NUCLEOTIDE SEQUENCE [LARGE SCALE GENOMIC DNA]</scope>
    <source>
        <strain evidence="1 2">DSM 16998</strain>
    </source>
</reference>
<dbReference type="EMBL" id="SNXS01000012">
    <property type="protein sequence ID" value="TDP61481.1"/>
    <property type="molecule type" value="Genomic_DNA"/>
</dbReference>
<protein>
    <submittedName>
        <fullName evidence="1">Uncharacterized protein</fullName>
    </submittedName>
</protein>
<organism evidence="1 2">
    <name type="scientific">Roseateles toxinivorans</name>
    <dbReference type="NCBI Taxonomy" id="270368"/>
    <lineage>
        <taxon>Bacteria</taxon>
        <taxon>Pseudomonadati</taxon>
        <taxon>Pseudomonadota</taxon>
        <taxon>Betaproteobacteria</taxon>
        <taxon>Burkholderiales</taxon>
        <taxon>Sphaerotilaceae</taxon>
        <taxon>Roseateles</taxon>
    </lineage>
</organism>
<dbReference type="RefSeq" id="WP_133703569.1">
    <property type="nucleotide sequence ID" value="NZ_SNXS01000012.1"/>
</dbReference>